<dbReference type="PANTHER" id="PTHR36694">
    <property type="entry name" value="PASIFLORA 1, ISOFORM A-RELATED"/>
    <property type="match status" value="1"/>
</dbReference>
<sequence>QVISVICLAFYMLRYIALDEMRDSIELKGIVYAGFVLYSFLIGVSLILLPGVYMDRKFLLLPWIYVLVITVLYETGAIALITTVHLEQEHTLDAWEIVAVVFYCIRLIANCYCFACVVSQYQELTEGRGTYEFLFKPWRRQIARTAHLPDFDEYNPPYGATLPPYSEDNPFKEYSPPNYDNVVQEGGESNRASSRVSVQCEVTRHIRPASQHTAEGVRTATTGSYDDISLSGSADTCIEYTDLRHLPNLHRHLDRSGYSSETLSSTLSPLHSRTSSFLSDDASSQNSVPYSNRRSHDKSLNDSGIAMTPSSGRLLEFLERDDIWSN</sequence>
<keyword evidence="2" id="KW-0812">Transmembrane</keyword>
<feature type="region of interest" description="Disordered" evidence="1">
    <location>
        <begin position="259"/>
        <end position="305"/>
    </location>
</feature>
<name>A0AAV2I6G8_LYMST</name>
<evidence type="ECO:0000256" key="1">
    <source>
        <dbReference type="SAM" id="MobiDB-lite"/>
    </source>
</evidence>
<feature type="non-terminal residue" evidence="3">
    <location>
        <position position="1"/>
    </location>
</feature>
<evidence type="ECO:0000313" key="3">
    <source>
        <dbReference type="EMBL" id="CAL1539993.1"/>
    </source>
</evidence>
<dbReference type="AlphaFoldDB" id="A0AAV2I6G8"/>
<protein>
    <submittedName>
        <fullName evidence="3">Uncharacterized protein</fullName>
    </submittedName>
</protein>
<feature type="transmembrane region" description="Helical" evidence="2">
    <location>
        <begin position="60"/>
        <end position="82"/>
    </location>
</feature>
<evidence type="ECO:0000313" key="4">
    <source>
        <dbReference type="Proteomes" id="UP001497497"/>
    </source>
</evidence>
<dbReference type="Proteomes" id="UP001497497">
    <property type="component" value="Unassembled WGS sequence"/>
</dbReference>
<keyword evidence="2" id="KW-0472">Membrane</keyword>
<dbReference type="PANTHER" id="PTHR36694:SF11">
    <property type="entry name" value="LP21121P-RELATED"/>
    <property type="match status" value="1"/>
</dbReference>
<accession>A0AAV2I6G8</accession>
<keyword evidence="4" id="KW-1185">Reference proteome</keyword>
<dbReference type="InterPro" id="IPR031720">
    <property type="entry name" value="DUF4728"/>
</dbReference>
<keyword evidence="2" id="KW-1133">Transmembrane helix</keyword>
<feature type="transmembrane region" description="Helical" evidence="2">
    <location>
        <begin position="30"/>
        <end position="53"/>
    </location>
</feature>
<feature type="transmembrane region" description="Helical" evidence="2">
    <location>
        <begin position="94"/>
        <end position="118"/>
    </location>
</feature>
<comment type="caution">
    <text evidence="3">The sequence shown here is derived from an EMBL/GenBank/DDBJ whole genome shotgun (WGS) entry which is preliminary data.</text>
</comment>
<proteinExistence type="predicted"/>
<gene>
    <name evidence="3" type="ORF">GSLYS_00013726001</name>
</gene>
<evidence type="ECO:0000256" key="2">
    <source>
        <dbReference type="SAM" id="Phobius"/>
    </source>
</evidence>
<feature type="compositionally biased region" description="Low complexity" evidence="1">
    <location>
        <begin position="259"/>
        <end position="276"/>
    </location>
</feature>
<feature type="compositionally biased region" description="Polar residues" evidence="1">
    <location>
        <begin position="277"/>
        <end position="292"/>
    </location>
</feature>
<reference evidence="3 4" key="1">
    <citation type="submission" date="2024-04" db="EMBL/GenBank/DDBJ databases">
        <authorList>
            <consortium name="Genoscope - CEA"/>
            <person name="William W."/>
        </authorList>
    </citation>
    <scope>NUCLEOTIDE SEQUENCE [LARGE SCALE GENOMIC DNA]</scope>
</reference>
<dbReference type="EMBL" id="CAXITT010000365">
    <property type="protein sequence ID" value="CAL1539993.1"/>
    <property type="molecule type" value="Genomic_DNA"/>
</dbReference>
<feature type="non-terminal residue" evidence="3">
    <location>
        <position position="326"/>
    </location>
</feature>
<dbReference type="Pfam" id="PF15860">
    <property type="entry name" value="DUF4728"/>
    <property type="match status" value="1"/>
</dbReference>
<organism evidence="3 4">
    <name type="scientific">Lymnaea stagnalis</name>
    <name type="common">Great pond snail</name>
    <name type="synonym">Helix stagnalis</name>
    <dbReference type="NCBI Taxonomy" id="6523"/>
    <lineage>
        <taxon>Eukaryota</taxon>
        <taxon>Metazoa</taxon>
        <taxon>Spiralia</taxon>
        <taxon>Lophotrochozoa</taxon>
        <taxon>Mollusca</taxon>
        <taxon>Gastropoda</taxon>
        <taxon>Heterobranchia</taxon>
        <taxon>Euthyneura</taxon>
        <taxon>Panpulmonata</taxon>
        <taxon>Hygrophila</taxon>
        <taxon>Lymnaeoidea</taxon>
        <taxon>Lymnaeidae</taxon>
        <taxon>Lymnaea</taxon>
    </lineage>
</organism>